<evidence type="ECO:0000313" key="11">
    <source>
        <dbReference type="Proteomes" id="UP000177039"/>
    </source>
</evidence>
<evidence type="ECO:0000259" key="9">
    <source>
        <dbReference type="SMART" id="SM00846"/>
    </source>
</evidence>
<dbReference type="FunFam" id="3.30.360.10:FF:000002">
    <property type="entry name" value="Glyceraldehyde-3-phosphate dehydrogenase"/>
    <property type="match status" value="1"/>
</dbReference>
<evidence type="ECO:0000256" key="8">
    <source>
        <dbReference type="RuleBase" id="RU361160"/>
    </source>
</evidence>
<dbReference type="PROSITE" id="PS00071">
    <property type="entry name" value="GAPDH"/>
    <property type="match status" value="1"/>
</dbReference>
<protein>
    <recommendedName>
        <fullName evidence="8">Glyceraldehyde-3-phosphate dehydrogenase</fullName>
        <ecNumber evidence="8">1.2.1.-</ecNumber>
    </recommendedName>
</protein>
<dbReference type="EMBL" id="MFBT01000025">
    <property type="protein sequence ID" value="OGD99057.1"/>
    <property type="molecule type" value="Genomic_DNA"/>
</dbReference>
<name>A0A1F5H4S9_9BACT</name>
<dbReference type="PRINTS" id="PR00078">
    <property type="entry name" value="G3PDHDRGNASE"/>
</dbReference>
<evidence type="ECO:0000256" key="4">
    <source>
        <dbReference type="PIRSR" id="PIRSR000149-2"/>
    </source>
</evidence>
<dbReference type="InterPro" id="IPR006424">
    <property type="entry name" value="Glyceraldehyde-3-P_DH_1"/>
</dbReference>
<feature type="binding site" evidence="5">
    <location>
        <position position="35"/>
    </location>
    <ligand>
        <name>NAD(+)</name>
        <dbReference type="ChEBI" id="CHEBI:57540"/>
    </ligand>
</feature>
<comment type="caution">
    <text evidence="10">The sequence shown here is derived from an EMBL/GenBank/DDBJ whole genome shotgun (WGS) entry which is preliminary data.</text>
</comment>
<evidence type="ECO:0000313" key="10">
    <source>
        <dbReference type="EMBL" id="OGD99057.1"/>
    </source>
</evidence>
<dbReference type="Pfam" id="PF02800">
    <property type="entry name" value="Gp_dh_C"/>
    <property type="match status" value="1"/>
</dbReference>
<organism evidence="10 11">
    <name type="scientific">Candidatus Curtissbacteria bacterium RIFCSPLOWO2_01_FULL_42_50</name>
    <dbReference type="NCBI Taxonomy" id="1797730"/>
    <lineage>
        <taxon>Bacteria</taxon>
        <taxon>Candidatus Curtissiibacteriota</taxon>
    </lineage>
</organism>
<dbReference type="InterPro" id="IPR036291">
    <property type="entry name" value="NAD(P)-bd_dom_sf"/>
</dbReference>
<dbReference type="InterPro" id="IPR020828">
    <property type="entry name" value="GlycerAld_3-P_DH_NAD(P)-bd"/>
</dbReference>
<dbReference type="Gene3D" id="3.40.50.720">
    <property type="entry name" value="NAD(P)-binding Rossmann-like Domain"/>
    <property type="match status" value="1"/>
</dbReference>
<dbReference type="PANTHER" id="PTHR43148">
    <property type="entry name" value="GLYCERALDEHYDE-3-PHOSPHATE DEHYDROGENASE 2"/>
    <property type="match status" value="1"/>
</dbReference>
<feature type="site" description="Activates thiol group during catalysis" evidence="6">
    <location>
        <position position="191"/>
    </location>
</feature>
<dbReference type="CDD" id="cd18126">
    <property type="entry name" value="GAPDH_I_C"/>
    <property type="match status" value="1"/>
</dbReference>
<feature type="binding site" evidence="4">
    <location>
        <position position="250"/>
    </location>
    <ligand>
        <name>D-glyceraldehyde 3-phosphate</name>
        <dbReference type="ChEBI" id="CHEBI:59776"/>
    </ligand>
</feature>
<evidence type="ECO:0000256" key="7">
    <source>
        <dbReference type="RuleBase" id="RU000397"/>
    </source>
</evidence>
<feature type="binding site" evidence="4">
    <location>
        <position position="194"/>
    </location>
    <ligand>
        <name>D-glyceraldehyde 3-phosphate</name>
        <dbReference type="ChEBI" id="CHEBI:59776"/>
    </ligand>
</feature>
<reference evidence="10 11" key="1">
    <citation type="journal article" date="2016" name="Nat. Commun.">
        <title>Thousands of microbial genomes shed light on interconnected biogeochemical processes in an aquifer system.</title>
        <authorList>
            <person name="Anantharaman K."/>
            <person name="Brown C.T."/>
            <person name="Hug L.A."/>
            <person name="Sharon I."/>
            <person name="Castelle C.J."/>
            <person name="Probst A.J."/>
            <person name="Thomas B.C."/>
            <person name="Singh A."/>
            <person name="Wilkins M.J."/>
            <person name="Karaoz U."/>
            <person name="Brodie E.L."/>
            <person name="Williams K.H."/>
            <person name="Hubbard S.S."/>
            <person name="Banfield J.F."/>
        </authorList>
    </citation>
    <scope>NUCLEOTIDE SEQUENCE [LARGE SCALE GENOMIC DNA]</scope>
</reference>
<dbReference type="GO" id="GO:0051287">
    <property type="term" value="F:NAD binding"/>
    <property type="evidence" value="ECO:0007669"/>
    <property type="project" value="InterPro"/>
</dbReference>
<feature type="binding site" evidence="4">
    <location>
        <begin position="163"/>
        <end position="165"/>
    </location>
    <ligand>
        <name>D-glyceraldehyde 3-phosphate</name>
        <dbReference type="ChEBI" id="CHEBI:59776"/>
    </ligand>
</feature>
<feature type="binding site" evidence="5">
    <location>
        <position position="332"/>
    </location>
    <ligand>
        <name>NAD(+)</name>
        <dbReference type="ChEBI" id="CHEBI:57540"/>
    </ligand>
</feature>
<feature type="binding site" evidence="4">
    <location>
        <begin position="227"/>
        <end position="228"/>
    </location>
    <ligand>
        <name>D-glyceraldehyde 3-phosphate</name>
        <dbReference type="ChEBI" id="CHEBI:59776"/>
    </ligand>
</feature>
<gene>
    <name evidence="10" type="ORF">A3B54_04715</name>
</gene>
<dbReference type="Proteomes" id="UP000177039">
    <property type="component" value="Unassembled WGS sequence"/>
</dbReference>
<dbReference type="GO" id="GO:0050661">
    <property type="term" value="F:NADP binding"/>
    <property type="evidence" value="ECO:0007669"/>
    <property type="project" value="InterPro"/>
</dbReference>
<dbReference type="PIRSF" id="PIRSF000149">
    <property type="entry name" value="GAP_DH"/>
    <property type="match status" value="1"/>
</dbReference>
<dbReference type="Gene3D" id="3.30.360.10">
    <property type="entry name" value="Dihydrodipicolinate Reductase, domain 2"/>
    <property type="match status" value="1"/>
</dbReference>
<dbReference type="SMART" id="SM00846">
    <property type="entry name" value="Gp_dh_N"/>
    <property type="match status" value="1"/>
</dbReference>
<proteinExistence type="inferred from homology"/>
<keyword evidence="5" id="KW-0547">Nucleotide-binding</keyword>
<evidence type="ECO:0000256" key="1">
    <source>
        <dbReference type="ARBA" id="ARBA00007406"/>
    </source>
</evidence>
<dbReference type="InterPro" id="IPR020830">
    <property type="entry name" value="GlycerAld_3-P_DH_AS"/>
</dbReference>
<sequence length="351" mass="37604">MIRVAINGFGRIGRQAFKVWFDRHREEMSIVAVNDLTDAAVLAHLLKYDSVYGNWNHDVGGQKLVDDIKTADDGQQVGKLAVDGQEIAVYATKEPEKLPWKDLGIDVVCESTGRFTKKEDVGKHIAAGAKKVVISAPGKETPTFLSGVNEEKYAGEDIINNASCTTNCIAPVARVMNDAFGIKKAMMTTIHAVTAEQNLVDGPPPGGKSADLRRARAAYVNIIPTTTGAAIATGEAIPALSGKFDGVALRVPVICGSISDFTFLLKTRVTVEVVNRALSEAARGALAGILAVSDEPLVSSDIIGRSESSIVDLSLTRVVDGDMVKVFAWYDNEFGYSNRLIEQVIKVGNAK</sequence>
<evidence type="ECO:0000256" key="5">
    <source>
        <dbReference type="PIRSR" id="PIRSR000149-3"/>
    </source>
</evidence>
<evidence type="ECO:0000256" key="3">
    <source>
        <dbReference type="PIRSR" id="PIRSR000149-1"/>
    </source>
</evidence>
<feature type="binding site" evidence="5">
    <location>
        <position position="135"/>
    </location>
    <ligand>
        <name>NAD(+)</name>
        <dbReference type="ChEBI" id="CHEBI:57540"/>
    </ligand>
</feature>
<dbReference type="SUPFAM" id="SSF55347">
    <property type="entry name" value="Glyceraldehyde-3-phosphate dehydrogenase-like, C-terminal domain"/>
    <property type="match status" value="1"/>
</dbReference>
<evidence type="ECO:0000256" key="6">
    <source>
        <dbReference type="PIRSR" id="PIRSR000149-4"/>
    </source>
</evidence>
<dbReference type="EC" id="1.2.1.-" evidence="8"/>
<feature type="active site" description="Nucleophile" evidence="3">
    <location>
        <position position="164"/>
    </location>
</feature>
<dbReference type="FunFam" id="3.40.50.720:FF:000001">
    <property type="entry name" value="Glyceraldehyde-3-phosphate dehydrogenase"/>
    <property type="match status" value="1"/>
</dbReference>
<keyword evidence="5" id="KW-0520">NAD</keyword>
<accession>A0A1F5H4S9</accession>
<keyword evidence="2 8" id="KW-0560">Oxidoreductase</keyword>
<dbReference type="InterPro" id="IPR020829">
    <property type="entry name" value="GlycerAld_3-P_DH_cat"/>
</dbReference>
<dbReference type="NCBIfam" id="TIGR01534">
    <property type="entry name" value="GAPDH-I"/>
    <property type="match status" value="1"/>
</dbReference>
<dbReference type="GO" id="GO:0016620">
    <property type="term" value="F:oxidoreductase activity, acting on the aldehyde or oxo group of donors, NAD or NADP as acceptor"/>
    <property type="evidence" value="ECO:0007669"/>
    <property type="project" value="InterPro"/>
</dbReference>
<evidence type="ECO:0000256" key="2">
    <source>
        <dbReference type="ARBA" id="ARBA00023002"/>
    </source>
</evidence>
<dbReference type="Pfam" id="PF00044">
    <property type="entry name" value="Gp_dh_N"/>
    <property type="match status" value="1"/>
</dbReference>
<dbReference type="AlphaFoldDB" id="A0A1F5H4S9"/>
<dbReference type="SUPFAM" id="SSF51735">
    <property type="entry name" value="NAD(P)-binding Rossmann-fold domains"/>
    <property type="match status" value="1"/>
</dbReference>
<feature type="domain" description="Glyceraldehyde 3-phosphate dehydrogenase NAD(P) binding" evidence="9">
    <location>
        <begin position="2"/>
        <end position="164"/>
    </location>
</feature>
<comment type="similarity">
    <text evidence="1 7">Belongs to the glyceraldehyde-3-phosphate dehydrogenase family.</text>
</comment>
<feature type="binding site" evidence="5">
    <location>
        <begin position="11"/>
        <end position="12"/>
    </location>
    <ligand>
        <name>NAD(+)</name>
        <dbReference type="ChEBI" id="CHEBI:57540"/>
    </ligand>
</feature>
<dbReference type="GO" id="GO:0006006">
    <property type="term" value="P:glucose metabolic process"/>
    <property type="evidence" value="ECO:0007669"/>
    <property type="project" value="InterPro"/>
</dbReference>
<dbReference type="InterPro" id="IPR020831">
    <property type="entry name" value="GlycerAld/Erythrose_P_DH"/>
</dbReference>
<dbReference type="CDD" id="cd05214">
    <property type="entry name" value="GAPDH_I_N"/>
    <property type="match status" value="1"/>
</dbReference>